<accession>A0A2M6UJ35</accession>
<organism evidence="2 3">
    <name type="scientific">Bradyrhizobium nitroreducens</name>
    <dbReference type="NCBI Taxonomy" id="709803"/>
    <lineage>
        <taxon>Bacteria</taxon>
        <taxon>Pseudomonadati</taxon>
        <taxon>Pseudomonadota</taxon>
        <taxon>Alphaproteobacteria</taxon>
        <taxon>Hyphomicrobiales</taxon>
        <taxon>Nitrobacteraceae</taxon>
        <taxon>Bradyrhizobium</taxon>
    </lineage>
</organism>
<feature type="transmembrane region" description="Helical" evidence="1">
    <location>
        <begin position="267"/>
        <end position="289"/>
    </location>
</feature>
<dbReference type="Proteomes" id="UP000228930">
    <property type="component" value="Unassembled WGS sequence"/>
</dbReference>
<feature type="transmembrane region" description="Helical" evidence="1">
    <location>
        <begin position="103"/>
        <end position="126"/>
    </location>
</feature>
<feature type="transmembrane region" description="Helical" evidence="1">
    <location>
        <begin position="40"/>
        <end position="57"/>
    </location>
</feature>
<name>A0A2M6UJ35_9BRAD</name>
<comment type="caution">
    <text evidence="2">The sequence shown here is derived from an EMBL/GenBank/DDBJ whole genome shotgun (WGS) entry which is preliminary data.</text>
</comment>
<evidence type="ECO:0000256" key="1">
    <source>
        <dbReference type="SAM" id="Phobius"/>
    </source>
</evidence>
<dbReference type="PANTHER" id="PTHR40400">
    <property type="entry name" value="SLR1512 PROTEIN"/>
    <property type="match status" value="1"/>
</dbReference>
<keyword evidence="1" id="KW-0812">Transmembrane</keyword>
<dbReference type="InterPro" id="IPR010293">
    <property type="entry name" value="Sbt_1"/>
</dbReference>
<reference evidence="2 3" key="1">
    <citation type="submission" date="2015-06" db="EMBL/GenBank/DDBJ databases">
        <title>Comparative genome analysis of nirS-carrying Bradyrhizobium sp. strains.</title>
        <authorList>
            <person name="Ishii S."/>
            <person name="Jang J."/>
            <person name="Nishizawa T."/>
            <person name="Senoo K."/>
        </authorList>
    </citation>
    <scope>NUCLEOTIDE SEQUENCE [LARGE SCALE GENOMIC DNA]</scope>
    <source>
        <strain evidence="2 3">TSA1</strain>
    </source>
</reference>
<protein>
    <submittedName>
        <fullName evidence="2">Membrane protein</fullName>
    </submittedName>
</protein>
<dbReference type="EMBL" id="LFJC01000003">
    <property type="protein sequence ID" value="PIT04623.1"/>
    <property type="molecule type" value="Genomic_DNA"/>
</dbReference>
<feature type="transmembrane region" description="Helical" evidence="1">
    <location>
        <begin position="172"/>
        <end position="190"/>
    </location>
</feature>
<dbReference type="Pfam" id="PF05982">
    <property type="entry name" value="Sbt_1"/>
    <property type="match status" value="1"/>
</dbReference>
<feature type="transmembrane region" description="Helical" evidence="1">
    <location>
        <begin position="133"/>
        <end position="152"/>
    </location>
</feature>
<keyword evidence="3" id="KW-1185">Reference proteome</keyword>
<proteinExistence type="predicted"/>
<feature type="transmembrane region" description="Helical" evidence="1">
    <location>
        <begin position="69"/>
        <end position="91"/>
    </location>
</feature>
<feature type="transmembrane region" description="Helical" evidence="1">
    <location>
        <begin position="202"/>
        <end position="222"/>
    </location>
</feature>
<feature type="transmembrane region" description="Helical" evidence="1">
    <location>
        <begin position="295"/>
        <end position="320"/>
    </location>
</feature>
<sequence>MEDTLLALAAQNLVSPSVLFFGMGLGASLGRSDLSVPEAIARFLSLYLLISIGFRGGAEVAHQGLTPALALTILAGVVLSAGLPFIAYAFLRGAGLDHINAAAVAGHYGSISAVTFVAVTGALTQLALPYDGYMIAVAAAMETPAIFSALMIARSREGRGSGDMSGDFLREIALNGSIVALLGAFAVGCITGERGMTSLKPFLLDAFPGFLCVFLLDMGLIAGRGLRDGWKSLSVPVAGFAWIMPFIGAAFAALFAWLIGLSAGSTAVLMTLGASASYIAVPAAMRLALPAANPAIALTLSLGLTFPFNLIVGIPLYIAAAQMIAR</sequence>
<evidence type="ECO:0000313" key="2">
    <source>
        <dbReference type="EMBL" id="PIT04623.1"/>
    </source>
</evidence>
<dbReference type="PANTHER" id="PTHR40400:SF1">
    <property type="entry name" value="SLR1512 PROTEIN"/>
    <property type="match status" value="1"/>
</dbReference>
<dbReference type="AlphaFoldDB" id="A0A2M6UJ35"/>
<gene>
    <name evidence="2" type="ORF">TSA1_30620</name>
</gene>
<keyword evidence="1" id="KW-0472">Membrane</keyword>
<keyword evidence="1" id="KW-1133">Transmembrane helix</keyword>
<evidence type="ECO:0000313" key="3">
    <source>
        <dbReference type="Proteomes" id="UP000228930"/>
    </source>
</evidence>
<feature type="transmembrane region" description="Helical" evidence="1">
    <location>
        <begin position="242"/>
        <end position="260"/>
    </location>
</feature>